<reference evidence="2" key="2">
    <citation type="submission" date="2015-07" db="EMBL/GenBank/DDBJ databases">
        <title>Contrasting host-pathogen interactions and genome evolution in two generalist and specialist microsporidian pathogens of mosquitoes.</title>
        <authorList>
            <consortium name="The Broad Institute Genomics Platform"/>
            <consortium name="The Broad Institute Genome Sequencing Center for Infectious Disease"/>
            <person name="Cuomo C.A."/>
            <person name="Sanscrainte N.D."/>
            <person name="Goldberg J.M."/>
            <person name="Heiman D."/>
            <person name="Young S."/>
            <person name="Zeng Q."/>
            <person name="Becnel J.J."/>
            <person name="Birren B.W."/>
        </authorList>
    </citation>
    <scope>NUCLEOTIDE SEQUENCE [LARGE SCALE GENOMIC DNA]</scope>
    <source>
        <strain evidence="2">USNM 41457</strain>
    </source>
</reference>
<protein>
    <recommendedName>
        <fullName evidence="3">PCI domain-containing protein</fullName>
    </recommendedName>
</protein>
<dbReference type="VEuPathDB" id="MicrosporidiaDB:EDEG_00093"/>
<dbReference type="PANTHER" id="PTHR10539:SF0">
    <property type="entry name" value="26S PROTEASOME NON-ATPASE REGULATORY SUBUNIT 13"/>
    <property type="match status" value="1"/>
</dbReference>
<dbReference type="EMBL" id="AFBI03000001">
    <property type="protein sequence ID" value="EJW04976.1"/>
    <property type="molecule type" value="Genomic_DNA"/>
</dbReference>
<dbReference type="GO" id="GO:0008541">
    <property type="term" value="C:proteasome regulatory particle, lid subcomplex"/>
    <property type="evidence" value="ECO:0007669"/>
    <property type="project" value="TreeGrafter"/>
</dbReference>
<name>J9DB35_EDHAE</name>
<dbReference type="GO" id="GO:0006511">
    <property type="term" value="P:ubiquitin-dependent protein catabolic process"/>
    <property type="evidence" value="ECO:0007669"/>
    <property type="project" value="TreeGrafter"/>
</dbReference>
<gene>
    <name evidence="1" type="ORF">EDEG_00093</name>
</gene>
<proteinExistence type="predicted"/>
<dbReference type="Proteomes" id="UP000003163">
    <property type="component" value="Unassembled WGS sequence"/>
</dbReference>
<dbReference type="STRING" id="1003232.J9DB35"/>
<dbReference type="InterPro" id="IPR035298">
    <property type="entry name" value="PSMD13"/>
</dbReference>
<organism evidence="1 2">
    <name type="scientific">Edhazardia aedis (strain USNM 41457)</name>
    <name type="common">Microsporidian parasite</name>
    <dbReference type="NCBI Taxonomy" id="1003232"/>
    <lineage>
        <taxon>Eukaryota</taxon>
        <taxon>Fungi</taxon>
        <taxon>Fungi incertae sedis</taxon>
        <taxon>Microsporidia</taxon>
        <taxon>Edhazardia</taxon>
    </lineage>
</organism>
<dbReference type="GO" id="GO:0005829">
    <property type="term" value="C:cytosol"/>
    <property type="evidence" value="ECO:0007669"/>
    <property type="project" value="TreeGrafter"/>
</dbReference>
<accession>J9DB35</accession>
<comment type="caution">
    <text evidence="1">The sequence shown here is derived from an EMBL/GenBank/DDBJ whole genome shotgun (WGS) entry which is preliminary data.</text>
</comment>
<dbReference type="OMA" id="KVIATME"/>
<dbReference type="PANTHER" id="PTHR10539">
    <property type="entry name" value="26S PROTEASOME NON-ATPASE REGULATORY SUBUNIT 13"/>
    <property type="match status" value="1"/>
</dbReference>
<dbReference type="HOGENOM" id="CLU_073111_0_0_1"/>
<evidence type="ECO:0000313" key="1">
    <source>
        <dbReference type="EMBL" id="EJW04976.1"/>
    </source>
</evidence>
<dbReference type="InParanoid" id="J9DB35"/>
<dbReference type="OrthoDB" id="1093at2759"/>
<keyword evidence="2" id="KW-1185">Reference proteome</keyword>
<sequence>MSELDTAANLVNQRLWYDLCIYIENNARKSPTQCYEILKQYVLPNFQRIHPVTFCDTVLLLANLMEPQKSYDLVKQSLELLSKLDVQTKHYNVIKLRYELKIFENLVYLKKTENVERFIYQSKNKIMEPEMYVYFYRLAYRYYEVIENYEECFVYLEKYVNLCHVVPDDSFTDSKELLAYKFVQFSVLSRKIYNFTGIRINNIYQHFKEQNMSIVFDKICAGDFNYILNNQDMVNNIFPGNFNLIKEKAFLVALSNICFDIRNKEIKIIEITEKLKVSRNTVFYFIVRAMGLELIKGTIDGQNDVLRLSYVKPRILTLDETKSLKDYIDSWRMRVKETIMLMS</sequence>
<evidence type="ECO:0008006" key="3">
    <source>
        <dbReference type="Google" id="ProtNLM"/>
    </source>
</evidence>
<evidence type="ECO:0000313" key="2">
    <source>
        <dbReference type="Proteomes" id="UP000003163"/>
    </source>
</evidence>
<dbReference type="GO" id="GO:0005198">
    <property type="term" value="F:structural molecule activity"/>
    <property type="evidence" value="ECO:0007669"/>
    <property type="project" value="TreeGrafter"/>
</dbReference>
<dbReference type="AlphaFoldDB" id="J9DB35"/>
<dbReference type="GO" id="GO:0005634">
    <property type="term" value="C:nucleus"/>
    <property type="evidence" value="ECO:0007669"/>
    <property type="project" value="TreeGrafter"/>
</dbReference>
<reference evidence="1 2" key="1">
    <citation type="submission" date="2011-08" db="EMBL/GenBank/DDBJ databases">
        <authorList>
            <person name="Liu Z.J."/>
            <person name="Shi F.L."/>
            <person name="Lu J.Q."/>
            <person name="Li M."/>
            <person name="Wang Z.L."/>
        </authorList>
    </citation>
    <scope>NUCLEOTIDE SEQUENCE [LARGE SCALE GENOMIC DNA]</scope>
    <source>
        <strain evidence="1 2">USNM 41457</strain>
    </source>
</reference>
<dbReference type="FunCoup" id="J9DB35">
    <property type="interactions" value="288"/>
</dbReference>